<evidence type="ECO:0000313" key="2">
    <source>
        <dbReference type="EMBL" id="GEN53774.1"/>
    </source>
</evidence>
<dbReference type="EMBL" id="BJYD01000017">
    <property type="protein sequence ID" value="GEN53774.1"/>
    <property type="molecule type" value="Genomic_DNA"/>
</dbReference>
<sequence>MKRDEIKFNQTRWTKRSQPKPLKTKEERRKDIPPRHFQFEEDLSDSIDYHDIYSPYNSGGEMPRPVISPPSKILDEDTEEHVLAENRKRMSSFREDQKSIVEDMGNKDDLFDESVDYPSMKSDRERKKKNPFLPEILAILKEDPSPDWNSMNDPEEMIEYDRQDYSILTDIVSSMEESSDHRQDFKDHYHAQKNIILEDEDFDYPKEDMSVEIPRNEHTSDNLRHEVFSMLDESSSWSERIEWSYEEEESSLILPDLDESSSCMMEGEEESLCEHEQEVIESSTSLEYLCQEVEESSSPSWNMTVKMPVLLSTKIVEVNLMETLNIPDDLCEIIDIHLSIHSQNETVVLPSSYIFLSGVLMVEVIYDNGESLQQLKQTMPWEKTVCVDWKSKPQIPYADRKEYTFECDGTGNVHYEFVQTFADPVEVEVQSVQFISYSDASVTDGKLHIEGSAQILYDLFQKQYVRL</sequence>
<comment type="caution">
    <text evidence="2">The sequence shown here is derived from an EMBL/GenBank/DDBJ whole genome shotgun (WGS) entry which is preliminary data.</text>
</comment>
<protein>
    <submittedName>
        <fullName evidence="2">Uncharacterized protein</fullName>
    </submittedName>
</protein>
<dbReference type="OrthoDB" id="2960311at2"/>
<feature type="compositionally biased region" description="Basic and acidic residues" evidence="1">
    <location>
        <begin position="23"/>
        <end position="39"/>
    </location>
</feature>
<gene>
    <name evidence="2" type="ORF">HFA01_20360</name>
</gene>
<reference evidence="2 3" key="1">
    <citation type="submission" date="2019-07" db="EMBL/GenBank/DDBJ databases">
        <title>Whole genome shotgun sequence of Halobacillus faecis NBRC 103569.</title>
        <authorList>
            <person name="Hosoyama A."/>
            <person name="Uohara A."/>
            <person name="Ohji S."/>
            <person name="Ichikawa N."/>
        </authorList>
    </citation>
    <scope>NUCLEOTIDE SEQUENCE [LARGE SCALE GENOMIC DNA]</scope>
    <source>
        <strain evidence="2 3">NBRC 103569</strain>
    </source>
</reference>
<feature type="region of interest" description="Disordered" evidence="1">
    <location>
        <begin position="1"/>
        <end position="116"/>
    </location>
</feature>
<accession>A0A511WRK2</accession>
<feature type="compositionally biased region" description="Basic and acidic residues" evidence="1">
    <location>
        <begin position="80"/>
        <end position="109"/>
    </location>
</feature>
<dbReference type="AlphaFoldDB" id="A0A511WRK2"/>
<proteinExistence type="predicted"/>
<name>A0A511WRK2_9BACI</name>
<evidence type="ECO:0000313" key="3">
    <source>
        <dbReference type="Proteomes" id="UP000321886"/>
    </source>
</evidence>
<dbReference type="Proteomes" id="UP000321886">
    <property type="component" value="Unassembled WGS sequence"/>
</dbReference>
<keyword evidence="3" id="KW-1185">Reference proteome</keyword>
<dbReference type="RefSeq" id="WP_146815759.1">
    <property type="nucleotide sequence ID" value="NZ_BJYD01000017.1"/>
</dbReference>
<organism evidence="2 3">
    <name type="scientific">Halobacillus faecis</name>
    <dbReference type="NCBI Taxonomy" id="360184"/>
    <lineage>
        <taxon>Bacteria</taxon>
        <taxon>Bacillati</taxon>
        <taxon>Bacillota</taxon>
        <taxon>Bacilli</taxon>
        <taxon>Bacillales</taxon>
        <taxon>Bacillaceae</taxon>
        <taxon>Halobacillus</taxon>
    </lineage>
</organism>
<evidence type="ECO:0000256" key="1">
    <source>
        <dbReference type="SAM" id="MobiDB-lite"/>
    </source>
</evidence>